<feature type="transmembrane region" description="Helical" evidence="8">
    <location>
        <begin position="5"/>
        <end position="26"/>
    </location>
</feature>
<dbReference type="PANTHER" id="PTHR43414:SF6">
    <property type="entry name" value="MULTIDRUG RESISTANCE PROTEIN MDTG"/>
    <property type="match status" value="1"/>
</dbReference>
<feature type="transmembrane region" description="Helical" evidence="8">
    <location>
        <begin position="243"/>
        <end position="263"/>
    </location>
</feature>
<dbReference type="PROSITE" id="PS50850">
    <property type="entry name" value="MFS"/>
    <property type="match status" value="1"/>
</dbReference>
<evidence type="ECO:0000313" key="10">
    <source>
        <dbReference type="EMBL" id="MDD7966152.1"/>
    </source>
</evidence>
<dbReference type="PRINTS" id="PR01035">
    <property type="entry name" value="TCRTETA"/>
</dbReference>
<evidence type="ECO:0000256" key="7">
    <source>
        <dbReference type="SAM" id="MobiDB-lite"/>
    </source>
</evidence>
<feature type="domain" description="Major facilitator superfamily (MFS) profile" evidence="9">
    <location>
        <begin position="1"/>
        <end position="386"/>
    </location>
</feature>
<feature type="transmembrane region" description="Helical" evidence="8">
    <location>
        <begin position="275"/>
        <end position="295"/>
    </location>
</feature>
<dbReference type="EMBL" id="JAQZAO010000005">
    <property type="protein sequence ID" value="MDD7966152.1"/>
    <property type="molecule type" value="Genomic_DNA"/>
</dbReference>
<dbReference type="Proteomes" id="UP001300763">
    <property type="component" value="Unassembled WGS sequence"/>
</dbReference>
<evidence type="ECO:0000256" key="5">
    <source>
        <dbReference type="ARBA" id="ARBA00022989"/>
    </source>
</evidence>
<dbReference type="Pfam" id="PF07690">
    <property type="entry name" value="MFS_1"/>
    <property type="match status" value="1"/>
</dbReference>
<feature type="transmembrane region" description="Helical" evidence="8">
    <location>
        <begin position="301"/>
        <end position="323"/>
    </location>
</feature>
<protein>
    <submittedName>
        <fullName evidence="10">MFS transporter</fullName>
    </submittedName>
</protein>
<feature type="transmembrane region" description="Helical" evidence="8">
    <location>
        <begin position="157"/>
        <end position="178"/>
    </location>
</feature>
<dbReference type="SUPFAM" id="SSF103473">
    <property type="entry name" value="MFS general substrate transporter"/>
    <property type="match status" value="1"/>
</dbReference>
<dbReference type="InterPro" id="IPR001958">
    <property type="entry name" value="Tet-R_TetA/multi-R_MdtG-like"/>
</dbReference>
<reference evidence="10 11" key="1">
    <citation type="submission" date="2023-02" db="EMBL/GenBank/DDBJ databases">
        <title>Genome sequencing required for Actinomycetospora new species description.</title>
        <authorList>
            <person name="Saimee Y."/>
            <person name="Duangmal K."/>
        </authorList>
    </citation>
    <scope>NUCLEOTIDE SEQUENCE [LARGE SCALE GENOMIC DNA]</scope>
    <source>
        <strain evidence="10 11">DW7H6</strain>
    </source>
</reference>
<evidence type="ECO:0000313" key="11">
    <source>
        <dbReference type="Proteomes" id="UP001300763"/>
    </source>
</evidence>
<organism evidence="10 11">
    <name type="scientific">Actinomycetospora lemnae</name>
    <dbReference type="NCBI Taxonomy" id="3019891"/>
    <lineage>
        <taxon>Bacteria</taxon>
        <taxon>Bacillati</taxon>
        <taxon>Actinomycetota</taxon>
        <taxon>Actinomycetes</taxon>
        <taxon>Pseudonocardiales</taxon>
        <taxon>Pseudonocardiaceae</taxon>
        <taxon>Actinomycetospora</taxon>
    </lineage>
</organism>
<dbReference type="InterPro" id="IPR020846">
    <property type="entry name" value="MFS_dom"/>
</dbReference>
<gene>
    <name evidence="10" type="ORF">PGB27_12460</name>
</gene>
<feature type="transmembrane region" description="Helical" evidence="8">
    <location>
        <begin position="335"/>
        <end position="354"/>
    </location>
</feature>
<sequence length="420" mass="43065">MPLLWLGQVVNTTGLMMLVPIMPFYVQQLGVDGTVAVQSWAGVAIAAPALALTVATPLWGKVGDRVGRKWMVVRALIGLALAMTIMAIATGPVMLIAGRLLQGTLGGVVEAAAAFAGATGPRGKRGSALGKSFSATATGSLIGPIAGGALIGSSALAVLMLSIAVLATVAAIACALGLREPAEEVPNTDGREKDGRSPSAFRWRDVPHARPLAAAAAAAYFGIYGLIPIFAERVQTLEPDRAGPWVGTLQAITWGAALCSSAWWGRRNDRWGRPVSTFGVAAAGCAIAVVAQALVSDPIALIPLRLLQGLCFAALAQSLFLYVGNHAPADRRSGIVGSANSFLLAGQSAGPLLAGPFLALLNVTVVIGVMGLACGIAAALALRSSRLTESRLGKTAEAIHSHQARGRTAGGRLRLREGTR</sequence>
<evidence type="ECO:0000256" key="1">
    <source>
        <dbReference type="ARBA" id="ARBA00004651"/>
    </source>
</evidence>
<keyword evidence="11" id="KW-1185">Reference proteome</keyword>
<feature type="transmembrane region" description="Helical" evidence="8">
    <location>
        <begin position="38"/>
        <end position="59"/>
    </location>
</feature>
<comment type="caution">
    <text evidence="10">The sequence shown here is derived from an EMBL/GenBank/DDBJ whole genome shotgun (WGS) entry which is preliminary data.</text>
</comment>
<keyword evidence="5 8" id="KW-1133">Transmembrane helix</keyword>
<comment type="subcellular location">
    <subcellularLocation>
        <location evidence="1">Cell membrane</location>
        <topology evidence="1">Multi-pass membrane protein</topology>
    </subcellularLocation>
</comment>
<keyword evidence="6 8" id="KW-0472">Membrane</keyword>
<keyword evidence="4 8" id="KW-0812">Transmembrane</keyword>
<dbReference type="InterPro" id="IPR036259">
    <property type="entry name" value="MFS_trans_sf"/>
</dbReference>
<feature type="transmembrane region" description="Helical" evidence="8">
    <location>
        <begin position="360"/>
        <end position="382"/>
    </location>
</feature>
<evidence type="ECO:0000256" key="8">
    <source>
        <dbReference type="SAM" id="Phobius"/>
    </source>
</evidence>
<keyword evidence="2" id="KW-0813">Transport</keyword>
<evidence type="ECO:0000256" key="4">
    <source>
        <dbReference type="ARBA" id="ARBA00022692"/>
    </source>
</evidence>
<dbReference type="RefSeq" id="WP_274200682.1">
    <property type="nucleotide sequence ID" value="NZ_JAQZAO010000005.1"/>
</dbReference>
<dbReference type="PANTHER" id="PTHR43414">
    <property type="entry name" value="MULTIDRUG RESISTANCE PROTEIN MDTG"/>
    <property type="match status" value="1"/>
</dbReference>
<keyword evidence="3" id="KW-1003">Cell membrane</keyword>
<evidence type="ECO:0000256" key="3">
    <source>
        <dbReference type="ARBA" id="ARBA00022475"/>
    </source>
</evidence>
<proteinExistence type="predicted"/>
<name>A0ABT5SVY3_9PSEU</name>
<evidence type="ECO:0000259" key="9">
    <source>
        <dbReference type="PROSITE" id="PS50850"/>
    </source>
</evidence>
<feature type="transmembrane region" description="Helical" evidence="8">
    <location>
        <begin position="71"/>
        <end position="94"/>
    </location>
</feature>
<accession>A0ABT5SVY3</accession>
<evidence type="ECO:0000256" key="6">
    <source>
        <dbReference type="ARBA" id="ARBA00023136"/>
    </source>
</evidence>
<dbReference type="Gene3D" id="1.20.1250.20">
    <property type="entry name" value="MFS general substrate transporter like domains"/>
    <property type="match status" value="2"/>
</dbReference>
<dbReference type="InterPro" id="IPR011701">
    <property type="entry name" value="MFS"/>
</dbReference>
<evidence type="ECO:0000256" key="2">
    <source>
        <dbReference type="ARBA" id="ARBA00022448"/>
    </source>
</evidence>
<feature type="region of interest" description="Disordered" evidence="7">
    <location>
        <begin position="398"/>
        <end position="420"/>
    </location>
</feature>
<feature type="transmembrane region" description="Helical" evidence="8">
    <location>
        <begin position="212"/>
        <end position="231"/>
    </location>
</feature>